<feature type="binding site" evidence="17">
    <location>
        <position position="403"/>
    </location>
    <ligand>
        <name>(6S)-NADPHX</name>
        <dbReference type="ChEBI" id="CHEBI:64076"/>
    </ligand>
</feature>
<gene>
    <name evidence="17" type="primary">nnrD</name>
    <name evidence="18" type="synonym">nnrE</name>
    <name evidence="22" type="ORF">F7R26_007945</name>
</gene>
<dbReference type="PIRSF" id="PIRSF017184">
    <property type="entry name" value="Nnr"/>
    <property type="match status" value="1"/>
</dbReference>
<comment type="function">
    <text evidence="17">Catalyzes the dehydration of the S-form of NAD(P)HX at the expense of ADP, which is converted to AMP. Together with NAD(P)HX epimerase, which catalyzes the epimerization of the S- and R-forms, the enzyme allows the repair of both epimers of NAD(P)HX, a damaged form of NAD(P)H that is a result of enzymatic or heat-dependent hydration.</text>
</comment>
<dbReference type="Pfam" id="PF01256">
    <property type="entry name" value="Carb_kinase"/>
    <property type="match status" value="1"/>
</dbReference>
<dbReference type="GO" id="GO:0052855">
    <property type="term" value="F:ADP-dependent NAD(P)H-hydrate dehydratase activity"/>
    <property type="evidence" value="ECO:0007669"/>
    <property type="project" value="UniProtKB-UniRule"/>
</dbReference>
<feature type="binding site" evidence="17">
    <location>
        <position position="288"/>
    </location>
    <ligand>
        <name>(6S)-NADPHX</name>
        <dbReference type="ChEBI" id="CHEBI:64076"/>
    </ligand>
</feature>
<dbReference type="PANTHER" id="PTHR12592:SF0">
    <property type="entry name" value="ATP-DEPENDENT (S)-NAD(P)H-HYDRATE DEHYDRATASE"/>
    <property type="match status" value="1"/>
</dbReference>
<dbReference type="InterPro" id="IPR004443">
    <property type="entry name" value="YjeF_N_dom"/>
</dbReference>
<evidence type="ECO:0000256" key="15">
    <source>
        <dbReference type="ARBA" id="ARBA00048238"/>
    </source>
</evidence>
<comment type="catalytic activity">
    <reaction evidence="1 18 19">
        <text>(6R)-NADHX = (6S)-NADHX</text>
        <dbReference type="Rhea" id="RHEA:32215"/>
        <dbReference type="ChEBI" id="CHEBI:64074"/>
        <dbReference type="ChEBI" id="CHEBI:64075"/>
        <dbReference type="EC" id="5.1.99.6"/>
    </reaction>
</comment>
<dbReference type="GO" id="GO:0110051">
    <property type="term" value="P:metabolite repair"/>
    <property type="evidence" value="ECO:0007669"/>
    <property type="project" value="TreeGrafter"/>
</dbReference>
<accession>A0A7M2H155</accession>
<feature type="binding site" evidence="18">
    <location>
        <position position="85"/>
    </location>
    <ligand>
        <name>K(+)</name>
        <dbReference type="ChEBI" id="CHEBI:29103"/>
    </ligand>
</feature>
<comment type="catalytic activity">
    <reaction evidence="2 18 19">
        <text>(6R)-NADPHX = (6S)-NADPHX</text>
        <dbReference type="Rhea" id="RHEA:32227"/>
        <dbReference type="ChEBI" id="CHEBI:64076"/>
        <dbReference type="ChEBI" id="CHEBI:64077"/>
        <dbReference type="EC" id="5.1.99.6"/>
    </reaction>
</comment>
<feature type="binding site" evidence="17">
    <location>
        <position position="475"/>
    </location>
    <ligand>
        <name>(6S)-NADPHX</name>
        <dbReference type="ChEBI" id="CHEBI:64076"/>
    </ligand>
</feature>
<feature type="binding site" evidence="17">
    <location>
        <position position="474"/>
    </location>
    <ligand>
        <name>AMP</name>
        <dbReference type="ChEBI" id="CHEBI:456215"/>
    </ligand>
</feature>
<dbReference type="InterPro" id="IPR036652">
    <property type="entry name" value="YjeF_N_dom_sf"/>
</dbReference>
<evidence type="ECO:0000313" key="23">
    <source>
        <dbReference type="Proteomes" id="UP000397656"/>
    </source>
</evidence>
<comment type="subunit">
    <text evidence="17">Homotetramer.</text>
</comment>
<dbReference type="PANTHER" id="PTHR12592">
    <property type="entry name" value="ATP-DEPENDENT (S)-NAD(P)H-HYDRATE DEHYDRATASE FAMILY MEMBER"/>
    <property type="match status" value="1"/>
</dbReference>
<dbReference type="InterPro" id="IPR029056">
    <property type="entry name" value="Ribokinase-like"/>
</dbReference>
<dbReference type="PROSITE" id="PS51385">
    <property type="entry name" value="YJEF_N"/>
    <property type="match status" value="1"/>
</dbReference>
<evidence type="ECO:0000256" key="8">
    <source>
        <dbReference type="ARBA" id="ARBA00022857"/>
    </source>
</evidence>
<comment type="function">
    <text evidence="18">Catalyzes the epimerization of the S- and R-forms of NAD(P)HX, a damaged form of NAD(P)H that is a result of enzymatic or heat-dependent hydration. This is a prerequisite for the S-specific NAD(P)H-hydrate dehydratase to allow the repair of both epimers of NAD(P)HX.</text>
</comment>
<dbReference type="GO" id="GO:0046872">
    <property type="term" value="F:metal ion binding"/>
    <property type="evidence" value="ECO:0007669"/>
    <property type="project" value="UniProtKB-UniRule"/>
</dbReference>
<dbReference type="InterPro" id="IPR017953">
    <property type="entry name" value="Carbohydrate_kinase_pred_CS"/>
</dbReference>
<dbReference type="CDD" id="cd01171">
    <property type="entry name" value="YXKO-related"/>
    <property type="match status" value="1"/>
</dbReference>
<protein>
    <recommendedName>
        <fullName evidence="19">Bifunctional NAD(P)H-hydrate repair enzyme</fullName>
    </recommendedName>
    <alternativeName>
        <fullName evidence="19">Nicotinamide nucleotide repair protein</fullName>
    </alternativeName>
    <domain>
        <recommendedName>
            <fullName evidence="19">ADP-dependent (S)-NAD(P)H-hydrate dehydratase</fullName>
            <ecNumber evidence="19">4.2.1.136</ecNumber>
        </recommendedName>
        <alternativeName>
            <fullName evidence="19">ADP-dependent NAD(P)HX dehydratase</fullName>
        </alternativeName>
    </domain>
    <domain>
        <recommendedName>
            <fullName evidence="19">NAD(P)H-hydrate epimerase</fullName>
            <ecNumber evidence="19">5.1.99.6</ecNumber>
        </recommendedName>
    </domain>
</protein>
<dbReference type="GO" id="GO:0052856">
    <property type="term" value="F:NAD(P)HX epimerase activity"/>
    <property type="evidence" value="ECO:0007669"/>
    <property type="project" value="UniProtKB-UniRule"/>
</dbReference>
<evidence type="ECO:0000256" key="10">
    <source>
        <dbReference type="ARBA" id="ARBA00023027"/>
    </source>
</evidence>
<evidence type="ECO:0000259" key="21">
    <source>
        <dbReference type="PROSITE" id="PS51385"/>
    </source>
</evidence>
<comment type="catalytic activity">
    <reaction evidence="16 17 19">
        <text>(6S)-NADPHX + ADP = AMP + phosphate + NADPH + H(+)</text>
        <dbReference type="Rhea" id="RHEA:32235"/>
        <dbReference type="ChEBI" id="CHEBI:15378"/>
        <dbReference type="ChEBI" id="CHEBI:43474"/>
        <dbReference type="ChEBI" id="CHEBI:57783"/>
        <dbReference type="ChEBI" id="CHEBI:64076"/>
        <dbReference type="ChEBI" id="CHEBI:456215"/>
        <dbReference type="ChEBI" id="CHEBI:456216"/>
        <dbReference type="EC" id="4.2.1.136"/>
    </reaction>
</comment>
<dbReference type="Pfam" id="PF03853">
    <property type="entry name" value="YjeF_N"/>
    <property type="match status" value="1"/>
</dbReference>
<dbReference type="EMBL" id="CP062803">
    <property type="protein sequence ID" value="QOT77939.1"/>
    <property type="molecule type" value="Genomic_DNA"/>
</dbReference>
<dbReference type="PROSITE" id="PS51383">
    <property type="entry name" value="YJEF_C_3"/>
    <property type="match status" value="1"/>
</dbReference>
<evidence type="ECO:0000256" key="3">
    <source>
        <dbReference type="ARBA" id="ARBA00006001"/>
    </source>
</evidence>
<dbReference type="SUPFAM" id="SSF64153">
    <property type="entry name" value="YjeF N-terminal domain-like"/>
    <property type="match status" value="1"/>
</dbReference>
<dbReference type="EC" id="5.1.99.6" evidence="19"/>
<feature type="binding site" evidence="17">
    <location>
        <position position="344"/>
    </location>
    <ligand>
        <name>(6S)-NADPHX</name>
        <dbReference type="ChEBI" id="CHEBI:64076"/>
    </ligand>
</feature>
<dbReference type="PROSITE" id="PS01050">
    <property type="entry name" value="YJEF_C_2"/>
    <property type="match status" value="1"/>
</dbReference>
<name>A0A7M2H155_9BURK</name>
<feature type="binding site" evidence="17">
    <location>
        <begin position="440"/>
        <end position="444"/>
    </location>
    <ligand>
        <name>AMP</name>
        <dbReference type="ChEBI" id="CHEBI:456215"/>
    </ligand>
</feature>
<comment type="cofactor">
    <cofactor evidence="18 19">
        <name>K(+)</name>
        <dbReference type="ChEBI" id="CHEBI:29103"/>
    </cofactor>
    <text evidence="18 19">Binds 1 potassium ion per subunit.</text>
</comment>
<dbReference type="EC" id="4.2.1.136" evidence="19"/>
<evidence type="ECO:0000256" key="6">
    <source>
        <dbReference type="ARBA" id="ARBA00022741"/>
    </source>
</evidence>
<dbReference type="HAMAP" id="MF_01965">
    <property type="entry name" value="NADHX_dehydratase"/>
    <property type="match status" value="1"/>
</dbReference>
<dbReference type="HAMAP" id="MF_01966">
    <property type="entry name" value="NADHX_epimerase"/>
    <property type="match status" value="1"/>
</dbReference>
<comment type="similarity">
    <text evidence="17">Belongs to the NnrD/CARKD family.</text>
</comment>
<sequence>MQSSAPTSPTLAAALPDDAWLPLDAASASAIPLYDVAAVRHIEAAAMASLPAFALMSRAGAAAAAWLAHHAPAGPLVLLAGPGNNGGDALVAATRLHQAGRQVQVWLTAEPDRLPADAGRAWLEARAAGVILHAIPESACHGTLPPFPPDTCALVDGLFGIGLNRAADGFTAQWIAHLAESRLPVFSLDIPSGLFADTGAGAPAVRALRTLTFIGAKPGLLTLDGRDCAGEVDIAPLGLLYPPAQPACAMVNVPASFAAALPTRRHATNKGTFGSLAVIGGGIGMTGAPLLGARAAQHLGTGRVHIAFLAQPAPLIDLVHPELMLHPIAEIELTNMSALVIGPGMGTGTAARKQLAQLLQASVAATEPPALVLDADALNLLAADPALAAMLGGGPPVRVMTPHPLEAARLSGISVAEIQRDRLAAARSLAAQWQAVVVLKGSGTVIASPPDALGSVSVSINPTGNAGLATAGTGDVLAGMIGALLAQGMPALQAAQAAVWLHGRAADHLVAQGTGPAGLTASELYLPVRDLFNALLRAQQA</sequence>
<evidence type="ECO:0000256" key="5">
    <source>
        <dbReference type="ARBA" id="ARBA00022723"/>
    </source>
</evidence>
<evidence type="ECO:0000256" key="2">
    <source>
        <dbReference type="ARBA" id="ARBA00000909"/>
    </source>
</evidence>
<evidence type="ECO:0000256" key="11">
    <source>
        <dbReference type="ARBA" id="ARBA00023235"/>
    </source>
</evidence>
<evidence type="ECO:0000256" key="9">
    <source>
        <dbReference type="ARBA" id="ARBA00022958"/>
    </source>
</evidence>
<evidence type="ECO:0000259" key="20">
    <source>
        <dbReference type="PROSITE" id="PS51383"/>
    </source>
</evidence>
<dbReference type="GeneID" id="98400834"/>
<proteinExistence type="inferred from homology"/>
<comment type="cofactor">
    <cofactor evidence="17">
        <name>Mg(2+)</name>
        <dbReference type="ChEBI" id="CHEBI:18420"/>
    </cofactor>
</comment>
<dbReference type="RefSeq" id="WP_193692138.1">
    <property type="nucleotide sequence ID" value="NZ_CP062803.1"/>
</dbReference>
<dbReference type="SUPFAM" id="SSF53613">
    <property type="entry name" value="Ribokinase-like"/>
    <property type="match status" value="1"/>
</dbReference>
<dbReference type="GO" id="GO:0046496">
    <property type="term" value="P:nicotinamide nucleotide metabolic process"/>
    <property type="evidence" value="ECO:0007669"/>
    <property type="project" value="UniProtKB-UniRule"/>
</dbReference>
<feature type="domain" description="YjeF N-terminal" evidence="21">
    <location>
        <begin position="39"/>
        <end position="245"/>
    </location>
</feature>
<evidence type="ECO:0000256" key="4">
    <source>
        <dbReference type="ARBA" id="ARBA00009524"/>
    </source>
</evidence>
<evidence type="ECO:0000256" key="12">
    <source>
        <dbReference type="ARBA" id="ARBA00023239"/>
    </source>
</evidence>
<evidence type="ECO:0000256" key="1">
    <source>
        <dbReference type="ARBA" id="ARBA00000013"/>
    </source>
</evidence>
<feature type="binding site" evidence="18">
    <location>
        <begin position="160"/>
        <end position="166"/>
    </location>
    <ligand>
        <name>(6S)-NADPHX</name>
        <dbReference type="ChEBI" id="CHEBI:64076"/>
    </ligand>
</feature>
<evidence type="ECO:0000256" key="18">
    <source>
        <dbReference type="HAMAP-Rule" id="MF_01966"/>
    </source>
</evidence>
<feature type="binding site" evidence="18">
    <location>
        <position position="156"/>
    </location>
    <ligand>
        <name>K(+)</name>
        <dbReference type="ChEBI" id="CHEBI:29103"/>
    </ligand>
</feature>
<comment type="similarity">
    <text evidence="4 19">In the C-terminal section; belongs to the NnrD/CARKD family.</text>
</comment>
<evidence type="ECO:0000256" key="17">
    <source>
        <dbReference type="HAMAP-Rule" id="MF_01965"/>
    </source>
</evidence>
<reference evidence="22 23" key="1">
    <citation type="submission" date="2020-10" db="EMBL/GenBank/DDBJ databases">
        <title>Complete genome sequence of Cupriavidus basilensis CCUG 49340T.</title>
        <authorList>
            <person name="Salva-Serra F."/>
            <person name="Donoso R.A."/>
            <person name="Cho K.H."/>
            <person name="Yoo J.A."/>
            <person name="Lee K."/>
            <person name="Yoon S.-H."/>
            <person name="Perez-Pantoja D."/>
            <person name="Moore E.R.B."/>
        </authorList>
    </citation>
    <scope>NUCLEOTIDE SEQUENCE [LARGE SCALE GENOMIC DNA]</scope>
    <source>
        <strain evidence="23">CCUG 49340</strain>
    </source>
</reference>
<dbReference type="NCBIfam" id="TIGR00197">
    <property type="entry name" value="yjeF_nterm"/>
    <property type="match status" value="1"/>
</dbReference>
<dbReference type="Gene3D" id="3.40.1190.20">
    <property type="match status" value="1"/>
</dbReference>
<keyword evidence="7 17" id="KW-0067">ATP-binding</keyword>
<comment type="caution">
    <text evidence="18">Lacks conserved residue(s) required for the propagation of feature annotation.</text>
</comment>
<feature type="binding site" evidence="18">
    <location>
        <position position="189"/>
    </location>
    <ligand>
        <name>(6S)-NADPHX</name>
        <dbReference type="ChEBI" id="CHEBI:64076"/>
    </ligand>
</feature>
<evidence type="ECO:0000313" key="22">
    <source>
        <dbReference type="EMBL" id="QOT77939.1"/>
    </source>
</evidence>
<comment type="catalytic activity">
    <reaction evidence="15 17 19">
        <text>(6S)-NADHX + ADP = AMP + phosphate + NADH + H(+)</text>
        <dbReference type="Rhea" id="RHEA:32223"/>
        <dbReference type="ChEBI" id="CHEBI:15378"/>
        <dbReference type="ChEBI" id="CHEBI:43474"/>
        <dbReference type="ChEBI" id="CHEBI:57945"/>
        <dbReference type="ChEBI" id="CHEBI:64074"/>
        <dbReference type="ChEBI" id="CHEBI:456215"/>
        <dbReference type="ChEBI" id="CHEBI:456216"/>
        <dbReference type="EC" id="4.2.1.136"/>
    </reaction>
</comment>
<dbReference type="Proteomes" id="UP000397656">
    <property type="component" value="Chromosome 1"/>
</dbReference>
<keyword evidence="9 18" id="KW-0630">Potassium</keyword>
<dbReference type="NCBIfam" id="TIGR00196">
    <property type="entry name" value="yjeF_cterm"/>
    <property type="match status" value="1"/>
</dbReference>
<keyword evidence="6 17" id="KW-0547">Nucleotide-binding</keyword>
<keyword evidence="8 17" id="KW-0521">NADP</keyword>
<evidence type="ECO:0000256" key="16">
    <source>
        <dbReference type="ARBA" id="ARBA00049209"/>
    </source>
</evidence>
<dbReference type="GO" id="GO:0005524">
    <property type="term" value="F:ATP binding"/>
    <property type="evidence" value="ECO:0007669"/>
    <property type="project" value="UniProtKB-UniRule"/>
</dbReference>
<evidence type="ECO:0000256" key="19">
    <source>
        <dbReference type="PIRNR" id="PIRNR017184"/>
    </source>
</evidence>
<organism evidence="22 23">
    <name type="scientific">Cupriavidus basilensis</name>
    <dbReference type="NCBI Taxonomy" id="68895"/>
    <lineage>
        <taxon>Bacteria</taxon>
        <taxon>Pseudomonadati</taxon>
        <taxon>Pseudomonadota</taxon>
        <taxon>Betaproteobacteria</taxon>
        <taxon>Burkholderiales</taxon>
        <taxon>Burkholderiaceae</taxon>
        <taxon>Cupriavidus</taxon>
    </lineage>
</organism>
<feature type="binding site" evidence="18">
    <location>
        <position position="192"/>
    </location>
    <ligand>
        <name>K(+)</name>
        <dbReference type="ChEBI" id="CHEBI:29103"/>
    </ligand>
</feature>
<evidence type="ECO:0000256" key="7">
    <source>
        <dbReference type="ARBA" id="ARBA00022840"/>
    </source>
</evidence>
<dbReference type="InterPro" id="IPR000631">
    <property type="entry name" value="CARKD"/>
</dbReference>
<feature type="binding site" evidence="18">
    <location>
        <begin position="84"/>
        <end position="88"/>
    </location>
    <ligand>
        <name>(6S)-NADPHX</name>
        <dbReference type="ChEBI" id="CHEBI:64076"/>
    </ligand>
</feature>
<dbReference type="InterPro" id="IPR030677">
    <property type="entry name" value="Nnr"/>
</dbReference>
<evidence type="ECO:0000256" key="14">
    <source>
        <dbReference type="ARBA" id="ARBA00025153"/>
    </source>
</evidence>
<evidence type="ECO:0000256" key="13">
    <source>
        <dbReference type="ARBA" id="ARBA00023268"/>
    </source>
</evidence>
<keyword evidence="12 17" id="KW-0456">Lyase</keyword>
<comment type="similarity">
    <text evidence="18">Belongs to the NnrE/AIBP family.</text>
</comment>
<dbReference type="Gene3D" id="3.40.50.10260">
    <property type="entry name" value="YjeF N-terminal domain"/>
    <property type="match status" value="1"/>
</dbReference>
<keyword evidence="5 18" id="KW-0479">Metal-binding</keyword>
<keyword evidence="10 17" id="KW-0520">NAD</keyword>
<keyword evidence="11 18" id="KW-0413">Isomerase</keyword>
<comment type="function">
    <text evidence="14 19">Bifunctional enzyme that catalyzes the epimerization of the S- and R-forms of NAD(P)HX and the dehydration of the S-form of NAD(P)HX at the expense of ADP, which is converted to AMP. This allows the repair of both epimers of NAD(P)HX, a damaged form of NAD(P)H that is a result of enzymatic or heat-dependent hydration.</text>
</comment>
<feature type="domain" description="YjeF C-terminal" evidence="20">
    <location>
        <begin position="253"/>
        <end position="535"/>
    </location>
</feature>
<keyword evidence="13" id="KW-0511">Multifunctional enzyme</keyword>
<dbReference type="AlphaFoldDB" id="A0A7M2H155"/>
<comment type="similarity">
    <text evidence="3 19">In the N-terminal section; belongs to the NnrE/AIBP family.</text>
</comment>